<feature type="compositionally biased region" description="Basic and acidic residues" evidence="1">
    <location>
        <begin position="52"/>
        <end position="82"/>
    </location>
</feature>
<gene>
    <name evidence="3" type="ORF">H8Q88_15750</name>
</gene>
<proteinExistence type="predicted"/>
<organism evidence="3 4">
    <name type="scientific">Vibrio metschnikovii</name>
    <dbReference type="NCBI Taxonomy" id="28172"/>
    <lineage>
        <taxon>Bacteria</taxon>
        <taxon>Pseudomonadati</taxon>
        <taxon>Pseudomonadota</taxon>
        <taxon>Gammaproteobacteria</taxon>
        <taxon>Vibrionales</taxon>
        <taxon>Vibrionaceae</taxon>
        <taxon>Vibrio</taxon>
    </lineage>
</organism>
<evidence type="ECO:0000313" key="3">
    <source>
        <dbReference type="EMBL" id="MBC5852361.1"/>
    </source>
</evidence>
<dbReference type="AlphaFoldDB" id="A0A9X0RBP1"/>
<evidence type="ECO:0000313" key="4">
    <source>
        <dbReference type="Proteomes" id="UP000615796"/>
    </source>
</evidence>
<keyword evidence="2" id="KW-1133">Transmembrane helix</keyword>
<evidence type="ECO:0000256" key="1">
    <source>
        <dbReference type="SAM" id="MobiDB-lite"/>
    </source>
</evidence>
<protein>
    <recommendedName>
        <fullName evidence="5">Hydroxylamine reductase</fullName>
    </recommendedName>
</protein>
<reference evidence="3" key="1">
    <citation type="submission" date="2020-08" db="EMBL/GenBank/DDBJ databases">
        <title>Genome Sequencing and Pan-Genome Analysis of Migratory bird Vibrio Strains, Inner Mongolia.</title>
        <authorList>
            <person name="Zheng L."/>
        </authorList>
    </citation>
    <scope>NUCLEOTIDE SEQUENCE</scope>
    <source>
        <strain evidence="3">M13F</strain>
    </source>
</reference>
<keyword evidence="4" id="KW-1185">Reference proteome</keyword>
<comment type="caution">
    <text evidence="3">The sequence shown here is derived from an EMBL/GenBank/DDBJ whole genome shotgun (WGS) entry which is preliminary data.</text>
</comment>
<dbReference type="RefSeq" id="WP_154170940.1">
    <property type="nucleotide sequence ID" value="NZ_CAWQCL010000004.1"/>
</dbReference>
<feature type="region of interest" description="Disordered" evidence="1">
    <location>
        <begin position="50"/>
        <end position="82"/>
    </location>
</feature>
<sequence>MYRVLVTTLTLICGFFALIFGLLLAIPLTLIAIISGKRLERQLRRRPFHQAHNNESEHIIEGEFEEVPHREQNSEQRSDYRQ</sequence>
<evidence type="ECO:0008006" key="5">
    <source>
        <dbReference type="Google" id="ProtNLM"/>
    </source>
</evidence>
<feature type="transmembrane region" description="Helical" evidence="2">
    <location>
        <begin position="6"/>
        <end position="36"/>
    </location>
</feature>
<name>A0A9X0RBP1_VIBME</name>
<keyword evidence="2" id="KW-0812">Transmembrane</keyword>
<dbReference type="EMBL" id="JACRUP010000012">
    <property type="protein sequence ID" value="MBC5852361.1"/>
    <property type="molecule type" value="Genomic_DNA"/>
</dbReference>
<evidence type="ECO:0000256" key="2">
    <source>
        <dbReference type="SAM" id="Phobius"/>
    </source>
</evidence>
<keyword evidence="2" id="KW-0472">Membrane</keyword>
<accession>A0A9X0RBP1</accession>
<dbReference type="Proteomes" id="UP000615796">
    <property type="component" value="Unassembled WGS sequence"/>
</dbReference>